<feature type="region of interest" description="Disordered" evidence="1">
    <location>
        <begin position="94"/>
        <end position="118"/>
    </location>
</feature>
<organism evidence="2">
    <name type="scientific">Rhizopus microsporus var. microsporus</name>
    <dbReference type="NCBI Taxonomy" id="86635"/>
    <lineage>
        <taxon>Eukaryota</taxon>
        <taxon>Fungi</taxon>
        <taxon>Fungi incertae sedis</taxon>
        <taxon>Mucoromycota</taxon>
        <taxon>Mucoromycotina</taxon>
        <taxon>Mucoromycetes</taxon>
        <taxon>Mucorales</taxon>
        <taxon>Mucorineae</taxon>
        <taxon>Rhizopodaceae</taxon>
        <taxon>Rhizopus</taxon>
    </lineage>
</organism>
<dbReference type="Proteomes" id="UP000242414">
    <property type="component" value="Unassembled WGS sequence"/>
</dbReference>
<reference evidence="2" key="1">
    <citation type="journal article" date="2016" name="Proc. Natl. Acad. Sci. U.S.A.">
        <title>Lipid metabolic changes in an early divergent fungus govern the establishment of a mutualistic symbiosis with endobacteria.</title>
        <authorList>
            <person name="Lastovetsky O.A."/>
            <person name="Gaspar M.L."/>
            <person name="Mondo S.J."/>
            <person name="LaButti K.M."/>
            <person name="Sandor L."/>
            <person name="Grigoriev I.V."/>
            <person name="Henry S.A."/>
            <person name="Pawlowska T.E."/>
        </authorList>
    </citation>
    <scope>NUCLEOTIDE SEQUENCE [LARGE SCALE GENOMIC DNA]</scope>
    <source>
        <strain evidence="2">ATCC 52814</strain>
    </source>
</reference>
<protein>
    <recommendedName>
        <fullName evidence="3">Ubiquitin-like domain-containing protein</fullName>
    </recommendedName>
</protein>
<evidence type="ECO:0000313" key="2">
    <source>
        <dbReference type="EMBL" id="ORE09081.1"/>
    </source>
</evidence>
<sequence>MSKPYYIKAKRQKTIVFLCYQPTDSLEQLKINLCKALDNGKTPKDIKLFLDADKPDEYLPLEDTKSLENISVINFVYFDQDEGQWEPVSVVQPQLDDDMEDVEPAPAVSKKEKGKKKA</sequence>
<proteinExistence type="predicted"/>
<evidence type="ECO:0000256" key="1">
    <source>
        <dbReference type="SAM" id="MobiDB-lite"/>
    </source>
</evidence>
<evidence type="ECO:0008006" key="3">
    <source>
        <dbReference type="Google" id="ProtNLM"/>
    </source>
</evidence>
<accession>A0A1X0RAX5</accession>
<dbReference type="VEuPathDB" id="FungiDB:BCV72DRAFT_333990"/>
<gene>
    <name evidence="2" type="ORF">BCV72DRAFT_333990</name>
</gene>
<dbReference type="AlphaFoldDB" id="A0A1X0RAX5"/>
<name>A0A1X0RAX5_RHIZD</name>
<dbReference type="OrthoDB" id="428577at2759"/>
<dbReference type="EMBL" id="KV921880">
    <property type="protein sequence ID" value="ORE09081.1"/>
    <property type="molecule type" value="Genomic_DNA"/>
</dbReference>